<dbReference type="Pfam" id="PF03031">
    <property type="entry name" value="NIF"/>
    <property type="match status" value="1"/>
</dbReference>
<name>X1D708_9ZZZZ</name>
<dbReference type="InterPro" id="IPR004274">
    <property type="entry name" value="FCP1_dom"/>
</dbReference>
<protein>
    <recommendedName>
        <fullName evidence="2">FCP1 homology domain-containing protein</fullName>
    </recommendedName>
</protein>
<gene>
    <name evidence="3" type="ORF">S01H4_40092</name>
</gene>
<evidence type="ECO:0000256" key="1">
    <source>
        <dbReference type="SAM" id="MobiDB-lite"/>
    </source>
</evidence>
<feature type="compositionally biased region" description="Acidic residues" evidence="1">
    <location>
        <begin position="206"/>
        <end position="234"/>
    </location>
</feature>
<reference evidence="3" key="1">
    <citation type="journal article" date="2014" name="Front. Microbiol.">
        <title>High frequency of phylogenetically diverse reductive dehalogenase-homologous genes in deep subseafloor sedimentary metagenomes.</title>
        <authorList>
            <person name="Kawai M."/>
            <person name="Futagami T."/>
            <person name="Toyoda A."/>
            <person name="Takaki Y."/>
            <person name="Nishi S."/>
            <person name="Hori S."/>
            <person name="Arai W."/>
            <person name="Tsubouchi T."/>
            <person name="Morono Y."/>
            <person name="Uchiyama I."/>
            <person name="Ito T."/>
            <person name="Fujiyama A."/>
            <person name="Inagaki F."/>
            <person name="Takami H."/>
        </authorList>
    </citation>
    <scope>NUCLEOTIDE SEQUENCE</scope>
    <source>
        <strain evidence="3">Expedition CK06-06</strain>
    </source>
</reference>
<organism evidence="3">
    <name type="scientific">marine sediment metagenome</name>
    <dbReference type="NCBI Taxonomy" id="412755"/>
    <lineage>
        <taxon>unclassified sequences</taxon>
        <taxon>metagenomes</taxon>
        <taxon>ecological metagenomes</taxon>
    </lineage>
</organism>
<dbReference type="InterPro" id="IPR023214">
    <property type="entry name" value="HAD_sf"/>
</dbReference>
<dbReference type="Gene3D" id="3.40.50.1000">
    <property type="entry name" value="HAD superfamily/HAD-like"/>
    <property type="match status" value="1"/>
</dbReference>
<dbReference type="AlphaFoldDB" id="X1D708"/>
<dbReference type="PROSITE" id="PS50969">
    <property type="entry name" value="FCP1"/>
    <property type="match status" value="1"/>
</dbReference>
<comment type="caution">
    <text evidence="3">The sequence shown here is derived from an EMBL/GenBank/DDBJ whole genome shotgun (WGS) entry which is preliminary data.</text>
</comment>
<dbReference type="PANTHER" id="PTHR12210">
    <property type="entry name" value="DULLARD PROTEIN PHOSPHATASE"/>
    <property type="match status" value="1"/>
</dbReference>
<evidence type="ECO:0000259" key="2">
    <source>
        <dbReference type="PROSITE" id="PS50969"/>
    </source>
</evidence>
<feature type="non-terminal residue" evidence="3">
    <location>
        <position position="234"/>
    </location>
</feature>
<evidence type="ECO:0000313" key="3">
    <source>
        <dbReference type="EMBL" id="GAH04065.1"/>
    </source>
</evidence>
<dbReference type="InterPro" id="IPR036412">
    <property type="entry name" value="HAD-like_sf"/>
</dbReference>
<accession>X1D708</accession>
<feature type="region of interest" description="Disordered" evidence="1">
    <location>
        <begin position="165"/>
        <end position="234"/>
    </location>
</feature>
<sequence>MDETMVRTFRQDQDNEIEDFKFLIEGFDEHFRVKLRPGLLEFLEDMSRHYRLAVFTAGKQAYARPILKHIDPQGKFFERMLFQHHCDQTTFAKDLTLIEKDLSNVVLLDNNPTAYSLQPRNGLPINDFYGENDLDRELATVSGFLKSSSNSRYCPDIRDAASQWQKNFYDTPKESPDEYLEEENTKEPSLEASDWEEDGGGTTCSVDDEDFGTDEDGDSDADGDNEGDGVDADM</sequence>
<dbReference type="InterPro" id="IPR050365">
    <property type="entry name" value="TIM50"/>
</dbReference>
<dbReference type="SUPFAM" id="SSF56784">
    <property type="entry name" value="HAD-like"/>
    <property type="match status" value="1"/>
</dbReference>
<proteinExistence type="predicted"/>
<dbReference type="CDD" id="cd07521">
    <property type="entry name" value="HAD_FCP1-like"/>
    <property type="match status" value="1"/>
</dbReference>
<dbReference type="EMBL" id="BART01021798">
    <property type="protein sequence ID" value="GAH04065.1"/>
    <property type="molecule type" value="Genomic_DNA"/>
</dbReference>
<dbReference type="SMART" id="SM00577">
    <property type="entry name" value="CPDc"/>
    <property type="match status" value="1"/>
</dbReference>
<feature type="domain" description="FCP1 homology" evidence="2">
    <location>
        <begin position="1"/>
        <end position="148"/>
    </location>
</feature>